<dbReference type="AlphaFoldDB" id="A0AAC8YHB4"/>
<dbReference type="Proteomes" id="UP000075221">
    <property type="component" value="Chromosome"/>
</dbReference>
<gene>
    <name evidence="2" type="ORF">A8L58_15725</name>
    <name evidence="1" type="ORF">AXH35_14265</name>
</gene>
<reference evidence="2 4" key="1">
    <citation type="journal article" date="2016" name="Plant Dis.">
        <title>Improved production of propionic acid using genome shuffling.</title>
        <authorList>
            <person name="Luna-Flores C.H."/>
            <person name="Palfreyman R.W."/>
            <person name="Kromer J.O."/>
            <person name="Nielsen L.K."/>
            <person name="Marcellin E."/>
        </authorList>
    </citation>
    <scope>NUCLEOTIDE SEQUENCE [LARGE SCALE GENOMIC DNA]</scope>
    <source>
        <strain evidence="2 4">F3E8</strain>
    </source>
</reference>
<evidence type="ECO:0000313" key="3">
    <source>
        <dbReference type="Proteomes" id="UP000075221"/>
    </source>
</evidence>
<evidence type="ECO:0000313" key="4">
    <source>
        <dbReference type="Proteomes" id="UP000178666"/>
    </source>
</evidence>
<proteinExistence type="predicted"/>
<dbReference type="RefSeq" id="WP_062820279.1">
    <property type="nucleotide sequence ID" value="NZ_CP014352.1"/>
</dbReference>
<evidence type="ECO:0008006" key="5">
    <source>
        <dbReference type="Google" id="ProtNLM"/>
    </source>
</evidence>
<accession>A0AAC8YHB4</accession>
<dbReference type="Proteomes" id="UP000178666">
    <property type="component" value="Chromosome"/>
</dbReference>
<evidence type="ECO:0000313" key="1">
    <source>
        <dbReference type="EMBL" id="AMS06439.1"/>
    </source>
</evidence>
<name>A0AAC8YHB4_9ACTN</name>
<dbReference type="EMBL" id="CP014352">
    <property type="protein sequence ID" value="AMS06439.1"/>
    <property type="molecule type" value="Genomic_DNA"/>
</dbReference>
<keyword evidence="4" id="KW-1185">Reference proteome</keyword>
<organism evidence="1 3">
    <name type="scientific">Acidipropionibacterium acidipropionici</name>
    <dbReference type="NCBI Taxonomy" id="1748"/>
    <lineage>
        <taxon>Bacteria</taxon>
        <taxon>Bacillati</taxon>
        <taxon>Actinomycetota</taxon>
        <taxon>Actinomycetes</taxon>
        <taxon>Propionibacteriales</taxon>
        <taxon>Propionibacteriaceae</taxon>
        <taxon>Acidipropionibacterium</taxon>
    </lineage>
</organism>
<evidence type="ECO:0000313" key="2">
    <source>
        <dbReference type="EMBL" id="AOZ47887.1"/>
    </source>
</evidence>
<reference evidence="1 3" key="2">
    <citation type="submission" date="2016-02" db="EMBL/GenBank/DDBJ databases">
        <title>Complete Genome Sequence of Propionibacterium acidipropionici ATCC 55737.</title>
        <authorList>
            <person name="Luna Flores C.H."/>
            <person name="Nielsen L.K."/>
            <person name="Marcellin E."/>
        </authorList>
    </citation>
    <scope>NUCLEOTIDE SEQUENCE [LARGE SCALE GENOMIC DNA]</scope>
    <source>
        <strain evidence="1 3">ATCC 55737</strain>
    </source>
</reference>
<protein>
    <recommendedName>
        <fullName evidence="5">Helix-turn-helix domain-containing protein</fullName>
    </recommendedName>
</protein>
<dbReference type="EMBL" id="CP015970">
    <property type="protein sequence ID" value="AOZ47887.1"/>
    <property type="molecule type" value="Genomic_DNA"/>
</dbReference>
<sequence>MIDGLHISADGFVTDSKGHELGMVSRIEFPHSRDGKVWTETVWESRRMHEVGEEREVGEFPAFPSRDEAAEWFVTGKSHADHVEDELHDLAWRAESSTRSAASARKARDEAIRQMLSDGWSAYRLAQVTGLSQTMIHKIEDR</sequence>